<dbReference type="InterPro" id="IPR016024">
    <property type="entry name" value="ARM-type_fold"/>
</dbReference>
<evidence type="ECO:0000313" key="1">
    <source>
        <dbReference type="EMBL" id="WUN83484.1"/>
    </source>
</evidence>
<proteinExistence type="predicted"/>
<dbReference type="Gene3D" id="1.25.10.10">
    <property type="entry name" value="Leucine-rich Repeat Variant"/>
    <property type="match status" value="2"/>
</dbReference>
<gene>
    <name evidence="1" type="ORF">OHA91_36240</name>
</gene>
<dbReference type="RefSeq" id="WP_328740794.1">
    <property type="nucleotide sequence ID" value="NZ_CP108036.1"/>
</dbReference>
<dbReference type="InterPro" id="IPR011989">
    <property type="entry name" value="ARM-like"/>
</dbReference>
<keyword evidence="2" id="KW-1185">Reference proteome</keyword>
<reference evidence="1" key="1">
    <citation type="submission" date="2022-10" db="EMBL/GenBank/DDBJ databases">
        <title>The complete genomes of actinobacterial strains from the NBC collection.</title>
        <authorList>
            <person name="Joergensen T.S."/>
            <person name="Alvarez Arevalo M."/>
            <person name="Sterndorff E.B."/>
            <person name="Faurdal D."/>
            <person name="Vuksanovic O."/>
            <person name="Mourched A.-S."/>
            <person name="Charusanti P."/>
            <person name="Shaw S."/>
            <person name="Blin K."/>
            <person name="Weber T."/>
        </authorList>
    </citation>
    <scope>NUCLEOTIDE SEQUENCE</scope>
    <source>
        <strain evidence="1">NBC_00303</strain>
    </source>
</reference>
<name>A0ABZ1QM20_9ACTN</name>
<dbReference type="SUPFAM" id="SSF48371">
    <property type="entry name" value="ARM repeat"/>
    <property type="match status" value="2"/>
</dbReference>
<dbReference type="Proteomes" id="UP001432312">
    <property type="component" value="Chromosome"/>
</dbReference>
<dbReference type="EMBL" id="CP108036">
    <property type="protein sequence ID" value="WUN83484.1"/>
    <property type="molecule type" value="Genomic_DNA"/>
</dbReference>
<evidence type="ECO:0000313" key="2">
    <source>
        <dbReference type="Proteomes" id="UP001432312"/>
    </source>
</evidence>
<sequence>MSMRGAGATEKDWAGLFAGIEALAAQPSMRQAWLMGLRHIAPADVLVRLLDTSVILDLPTEVVDAVIAHPDRRIRSRLAETRRGMSVDQWTRLIASETGTRRGRFQWLATCRGPKVPEARFERWARDPDPQTRLQALWFRGLPQEPALALAADPDPEVRAEACAYAWPYLDRGRRSALADDPSPRVREVARRRTGFDRPMSRTEFDALTTTEQWRAARVQLLGRDFAEHLVRCGERGLRQNLVDNERLDADLITALAHDEDPHVRAAVAVRADVTEELRASISAGLPPDTPYWAVDWVEECHDDPDAMRRLAPSASIGIRRSVARARHLPPDVVDRLSRDPDSHVSYNLASCCEGAPAELLLEVALRRDGGFLALDHPNFPRHTLLRFADDPDPLRRRLALESPESTPGLAERLDDDPDERVRARAAADPRLSPATVLRLLDSTPRTRRAALGNPQLPVPALVRLLRDADTAEGAAANPAIPTSVVRQLAELSCAAESPTGWLARP</sequence>
<dbReference type="GeneID" id="95501620"/>
<accession>A0ABZ1QM20</accession>
<organism evidence="1 2">
    <name type="scientific">Streptomyces erythrochromogenes</name>
    <dbReference type="NCBI Taxonomy" id="285574"/>
    <lineage>
        <taxon>Bacteria</taxon>
        <taxon>Bacillati</taxon>
        <taxon>Actinomycetota</taxon>
        <taxon>Actinomycetes</taxon>
        <taxon>Kitasatosporales</taxon>
        <taxon>Streptomycetaceae</taxon>
        <taxon>Streptomyces</taxon>
    </lineage>
</organism>
<protein>
    <submittedName>
        <fullName evidence="1">PE-PGRS family protein</fullName>
    </submittedName>
</protein>